<accession>A0A7X0Q3K9</accession>
<protein>
    <submittedName>
        <fullName evidence="1">Transcriptional coactivator p15/PC4 family protein</fullName>
    </submittedName>
</protein>
<dbReference type="RefSeq" id="WP_184849804.1">
    <property type="nucleotide sequence ID" value="NZ_JABZEH010000001.1"/>
</dbReference>
<dbReference type="InterPro" id="IPR009044">
    <property type="entry name" value="ssDNA-bd_transcriptional_reg"/>
</dbReference>
<dbReference type="GO" id="GO:0006355">
    <property type="term" value="P:regulation of DNA-templated transcription"/>
    <property type="evidence" value="ECO:0007669"/>
    <property type="project" value="InterPro"/>
</dbReference>
<dbReference type="Gene3D" id="2.30.31.10">
    <property type="entry name" value="Transcriptional Coactivator Pc4, Chain A"/>
    <property type="match status" value="1"/>
</dbReference>
<dbReference type="GO" id="GO:0003677">
    <property type="term" value="F:DNA binding"/>
    <property type="evidence" value="ECO:0007669"/>
    <property type="project" value="InterPro"/>
</dbReference>
<gene>
    <name evidence="1" type="ORF">LBW55_23235</name>
</gene>
<comment type="caution">
    <text evidence="1">The sequence shown here is derived from an EMBL/GenBank/DDBJ whole genome shotgun (WGS) entry which is preliminary data.</text>
</comment>
<organism evidence="1 2">
    <name type="scientific">Ralstonia solanacearum</name>
    <name type="common">Pseudomonas solanacearum</name>
    <dbReference type="NCBI Taxonomy" id="305"/>
    <lineage>
        <taxon>Bacteria</taxon>
        <taxon>Pseudomonadati</taxon>
        <taxon>Pseudomonadota</taxon>
        <taxon>Betaproteobacteria</taxon>
        <taxon>Burkholderiales</taxon>
        <taxon>Burkholderiaceae</taxon>
        <taxon>Ralstonia</taxon>
        <taxon>Ralstonia solanacearum species complex</taxon>
    </lineage>
</organism>
<dbReference type="SUPFAM" id="SSF54447">
    <property type="entry name" value="ssDNA-binding transcriptional regulator domain"/>
    <property type="match status" value="1"/>
</dbReference>
<evidence type="ECO:0000313" key="2">
    <source>
        <dbReference type="Proteomes" id="UP001143674"/>
    </source>
</evidence>
<dbReference type="Proteomes" id="UP001143674">
    <property type="component" value="Unassembled WGS sequence"/>
</dbReference>
<proteinExistence type="predicted"/>
<dbReference type="AlphaFoldDB" id="A0A7X0Q3K9"/>
<dbReference type="EMBL" id="JAIVEX010000015">
    <property type="protein sequence ID" value="MDB0524528.1"/>
    <property type="molecule type" value="Genomic_DNA"/>
</dbReference>
<name>A0A7X0Q3K9_RALSL</name>
<reference evidence="1" key="1">
    <citation type="submission" date="2021-09" db="EMBL/GenBank/DDBJ databases">
        <title>Genomic analysis of Ralstonia spp.</title>
        <authorList>
            <person name="Aburjaile F."/>
            <person name="Ariute J.C."/>
            <person name="Pais A.K.L."/>
            <person name="Albuquerque G.M.R."/>
            <person name="Silva A.M.F."/>
            <person name="Brenig B."/>
            <person name="Azevedo V."/>
            <person name="Matiuzzi M."/>
            <person name="Ramos R."/>
            <person name="Goes-Neto A."/>
            <person name="Soares S."/>
            <person name="Iseppon A.M.B."/>
            <person name="Souza E."/>
            <person name="Gama M."/>
        </authorList>
    </citation>
    <scope>NUCLEOTIDE SEQUENCE</scope>
    <source>
        <strain evidence="1">B4</strain>
    </source>
</reference>
<evidence type="ECO:0000313" key="1">
    <source>
        <dbReference type="EMBL" id="MDB0524528.1"/>
    </source>
</evidence>
<dbReference type="Pfam" id="PF02229">
    <property type="entry name" value="PC4"/>
    <property type="match status" value="1"/>
</dbReference>
<dbReference type="InterPro" id="IPR003173">
    <property type="entry name" value="PC4_C"/>
</dbReference>
<sequence>MTTVAPVATSFLDLQKNNRERLRIEVKEYKGLTYVDLRVWFVGENGEYAPSSKGVMLKPRHVVEVAQGLLLASQAADVKGMG</sequence>